<organism evidence="1 2">
    <name type="scientific">Hymenobacter qilianensis</name>
    <dbReference type="NCBI Taxonomy" id="1385715"/>
    <lineage>
        <taxon>Bacteria</taxon>
        <taxon>Pseudomonadati</taxon>
        <taxon>Bacteroidota</taxon>
        <taxon>Cytophagia</taxon>
        <taxon>Cytophagales</taxon>
        <taxon>Hymenobacteraceae</taxon>
        <taxon>Hymenobacter</taxon>
    </lineage>
</organism>
<reference evidence="1 2" key="1">
    <citation type="journal article" date="2019" name="Int. J. Syst. Evol. Microbiol.">
        <title>The Global Catalogue of Microorganisms (GCM) 10K type strain sequencing project: providing services to taxonomists for standard genome sequencing and annotation.</title>
        <authorList>
            <consortium name="The Broad Institute Genomics Platform"/>
            <consortium name="The Broad Institute Genome Sequencing Center for Infectious Disease"/>
            <person name="Wu L."/>
            <person name="Ma J."/>
        </authorList>
    </citation>
    <scope>NUCLEOTIDE SEQUENCE [LARGE SCALE GENOMIC DNA]</scope>
    <source>
        <strain evidence="1 2">CGMCC 1.12720</strain>
    </source>
</reference>
<evidence type="ECO:0000313" key="2">
    <source>
        <dbReference type="Proteomes" id="UP000605392"/>
    </source>
</evidence>
<protein>
    <submittedName>
        <fullName evidence="1">Uncharacterized protein</fullName>
    </submittedName>
</protein>
<dbReference type="Proteomes" id="UP000605392">
    <property type="component" value="Unassembled WGS sequence"/>
</dbReference>
<proteinExistence type="predicted"/>
<keyword evidence="2" id="KW-1185">Reference proteome</keyword>
<gene>
    <name evidence="1" type="ORF">GCM10011375_15090</name>
</gene>
<evidence type="ECO:0000313" key="1">
    <source>
        <dbReference type="EMBL" id="GGF60924.1"/>
    </source>
</evidence>
<name>A0ACB5PQ99_9BACT</name>
<comment type="caution">
    <text evidence="1">The sequence shown here is derived from an EMBL/GenBank/DDBJ whole genome shotgun (WGS) entry which is preliminary data.</text>
</comment>
<accession>A0ACB5PQ99</accession>
<dbReference type="EMBL" id="BMFN01000001">
    <property type="protein sequence ID" value="GGF60924.1"/>
    <property type="molecule type" value="Genomic_DNA"/>
</dbReference>
<sequence length="130" mass="14936">MTFTLLLVSWLTLGWGMNFAPQPASSPILPPSSAQSIEPCRIYGSIYLETDPRRRSYCFATVYLEPDQAFADVLIFKESNKLFADKAGFWYFTMARDFADYALFVTDNRNLADFSIYYTDVRSYAGCRKQ</sequence>